<name>A0A518AYR3_9BACT</name>
<dbReference type="KEGG" id="knv:Pan216_06960"/>
<dbReference type="AlphaFoldDB" id="A0A518AYR3"/>
<dbReference type="EMBL" id="CP036279">
    <property type="protein sequence ID" value="QDU59863.1"/>
    <property type="molecule type" value="Genomic_DNA"/>
</dbReference>
<reference evidence="1 2" key="1">
    <citation type="submission" date="2019-02" db="EMBL/GenBank/DDBJ databases">
        <title>Deep-cultivation of Planctomycetes and their phenomic and genomic characterization uncovers novel biology.</title>
        <authorList>
            <person name="Wiegand S."/>
            <person name="Jogler M."/>
            <person name="Boedeker C."/>
            <person name="Pinto D."/>
            <person name="Vollmers J."/>
            <person name="Rivas-Marin E."/>
            <person name="Kohn T."/>
            <person name="Peeters S.H."/>
            <person name="Heuer A."/>
            <person name="Rast P."/>
            <person name="Oberbeckmann S."/>
            <person name="Bunk B."/>
            <person name="Jeske O."/>
            <person name="Meyerdierks A."/>
            <person name="Storesund J.E."/>
            <person name="Kallscheuer N."/>
            <person name="Luecker S."/>
            <person name="Lage O.M."/>
            <person name="Pohl T."/>
            <person name="Merkel B.J."/>
            <person name="Hornburger P."/>
            <person name="Mueller R.-W."/>
            <person name="Bruemmer F."/>
            <person name="Labrenz M."/>
            <person name="Spormann A.M."/>
            <person name="Op den Camp H."/>
            <person name="Overmann J."/>
            <person name="Amann R."/>
            <person name="Jetten M.S.M."/>
            <person name="Mascher T."/>
            <person name="Medema M.H."/>
            <person name="Devos D.P."/>
            <person name="Kaster A.-K."/>
            <person name="Ovreas L."/>
            <person name="Rohde M."/>
            <person name="Galperin M.Y."/>
            <person name="Jogler C."/>
        </authorList>
    </citation>
    <scope>NUCLEOTIDE SEQUENCE [LARGE SCALE GENOMIC DNA]</scope>
    <source>
        <strain evidence="1 2">Pan216</strain>
    </source>
</reference>
<dbReference type="Proteomes" id="UP000317093">
    <property type="component" value="Chromosome"/>
</dbReference>
<keyword evidence="2" id="KW-1185">Reference proteome</keyword>
<accession>A0A518AYR3</accession>
<gene>
    <name evidence="1" type="ORF">Pan216_06960</name>
</gene>
<evidence type="ECO:0000313" key="2">
    <source>
        <dbReference type="Proteomes" id="UP000317093"/>
    </source>
</evidence>
<protein>
    <submittedName>
        <fullName evidence="1">Uncharacterized protein</fullName>
    </submittedName>
</protein>
<proteinExistence type="predicted"/>
<sequence length="78" mass="8742">MTACQPVLVREDRHRVTRTVTASYSNGIGVAARHRWYKQGQRNYDADFDQLFSCSANSSRVTGWKGTACSWCSSSLAH</sequence>
<organism evidence="1 2">
    <name type="scientific">Kolteria novifilia</name>
    <dbReference type="NCBI Taxonomy" id="2527975"/>
    <lineage>
        <taxon>Bacteria</taxon>
        <taxon>Pseudomonadati</taxon>
        <taxon>Planctomycetota</taxon>
        <taxon>Planctomycetia</taxon>
        <taxon>Kolteriales</taxon>
        <taxon>Kolteriaceae</taxon>
        <taxon>Kolteria</taxon>
    </lineage>
</organism>
<evidence type="ECO:0000313" key="1">
    <source>
        <dbReference type="EMBL" id="QDU59863.1"/>
    </source>
</evidence>